<feature type="transmembrane region" description="Helical" evidence="1">
    <location>
        <begin position="6"/>
        <end position="29"/>
    </location>
</feature>
<keyword evidence="1" id="KW-0472">Membrane</keyword>
<protein>
    <submittedName>
        <fullName evidence="3">Alpha/beta fold hydrolase</fullName>
    </submittedName>
</protein>
<dbReference type="RefSeq" id="WP_215626566.1">
    <property type="nucleotide sequence ID" value="NZ_CP067089.2"/>
</dbReference>
<dbReference type="Pfam" id="PF12146">
    <property type="entry name" value="Hydrolase_4"/>
    <property type="match status" value="1"/>
</dbReference>
<dbReference type="Proteomes" id="UP000595917">
    <property type="component" value="Chromosome"/>
</dbReference>
<evidence type="ECO:0000256" key="1">
    <source>
        <dbReference type="SAM" id="Phobius"/>
    </source>
</evidence>
<dbReference type="Gene3D" id="3.40.50.1820">
    <property type="entry name" value="alpha/beta hydrolase"/>
    <property type="match status" value="1"/>
</dbReference>
<dbReference type="InterPro" id="IPR052920">
    <property type="entry name" value="DNA-binding_regulatory"/>
</dbReference>
<keyword evidence="1" id="KW-0812">Transmembrane</keyword>
<dbReference type="KEGG" id="bhc:JFL75_20400"/>
<name>A0A7T8BAQ6_9SPIR</name>
<dbReference type="GO" id="GO:0016787">
    <property type="term" value="F:hydrolase activity"/>
    <property type="evidence" value="ECO:0007669"/>
    <property type="project" value="UniProtKB-KW"/>
</dbReference>
<proteinExistence type="predicted"/>
<dbReference type="InterPro" id="IPR022742">
    <property type="entry name" value="Hydrolase_4"/>
</dbReference>
<dbReference type="AlphaFoldDB" id="A0A7T8BAQ6"/>
<dbReference type="PANTHER" id="PTHR43358:SF5">
    <property type="entry name" value="EXPORTED PROTEIN"/>
    <property type="match status" value="1"/>
</dbReference>
<organism evidence="3 4">
    <name type="scientific">Breznakiella homolactica</name>
    <dbReference type="NCBI Taxonomy" id="2798577"/>
    <lineage>
        <taxon>Bacteria</taxon>
        <taxon>Pseudomonadati</taxon>
        <taxon>Spirochaetota</taxon>
        <taxon>Spirochaetia</taxon>
        <taxon>Spirochaetales</taxon>
        <taxon>Breznakiellaceae</taxon>
        <taxon>Breznakiella</taxon>
    </lineage>
</organism>
<keyword evidence="4" id="KW-1185">Reference proteome</keyword>
<sequence>MAVFFLIIGISAGMYLLLVAVLTLAGYIIMFRPRFHSLEYSLAQCIERKEFDPAVLDLPWETVSVFSSVRNASLAVYALAGNPGSSASGVVPGTAVILHGLSWTHYGALKYARGFIEKGWNTVVFDLGGHGASPAGTIPAPAYGYYEKYDLDAVVDWTRSRFPGAVPLVLIGESMGAATVLQYAPLGAPAGTPRKEWKMDVVAADCSYTSMKDAMGARLKALHIPDCIGIPARTLVSFFLRRFRGYTLSDASPEKACMESPVPILFIHGEADRYVPTKMSVEMAEKRTAAGSGPTELVLVRDASHAKSVLVDPGTWFGSVFDFIGKTAGRD</sequence>
<evidence type="ECO:0000259" key="2">
    <source>
        <dbReference type="Pfam" id="PF12146"/>
    </source>
</evidence>
<dbReference type="PANTHER" id="PTHR43358">
    <property type="entry name" value="ALPHA/BETA-HYDROLASE"/>
    <property type="match status" value="1"/>
</dbReference>
<feature type="domain" description="Serine aminopeptidase S33" evidence="2">
    <location>
        <begin position="94"/>
        <end position="185"/>
    </location>
</feature>
<evidence type="ECO:0000313" key="4">
    <source>
        <dbReference type="Proteomes" id="UP000595917"/>
    </source>
</evidence>
<accession>A0A7T8BAQ6</accession>
<gene>
    <name evidence="3" type="ORF">JFL75_20400</name>
</gene>
<dbReference type="SUPFAM" id="SSF53474">
    <property type="entry name" value="alpha/beta-Hydrolases"/>
    <property type="match status" value="1"/>
</dbReference>
<keyword evidence="1" id="KW-1133">Transmembrane helix</keyword>
<reference evidence="3" key="1">
    <citation type="submission" date="2021-01" db="EMBL/GenBank/DDBJ databases">
        <title>Description of Breznakiella homolactica.</title>
        <authorList>
            <person name="Song Y."/>
            <person name="Brune A."/>
        </authorList>
    </citation>
    <scope>NUCLEOTIDE SEQUENCE</scope>
    <source>
        <strain evidence="3">RmG30</strain>
    </source>
</reference>
<dbReference type="InterPro" id="IPR029058">
    <property type="entry name" value="AB_hydrolase_fold"/>
</dbReference>
<keyword evidence="3" id="KW-0378">Hydrolase</keyword>
<dbReference type="EMBL" id="CP067089">
    <property type="protein sequence ID" value="QQO09260.1"/>
    <property type="molecule type" value="Genomic_DNA"/>
</dbReference>
<evidence type="ECO:0000313" key="3">
    <source>
        <dbReference type="EMBL" id="QQO09260.1"/>
    </source>
</evidence>